<dbReference type="AlphaFoldDB" id="A0A382LYY7"/>
<proteinExistence type="predicted"/>
<protein>
    <recommendedName>
        <fullName evidence="4">RNA polymerase sigma-70 region 2 domain-containing protein</fullName>
    </recommendedName>
</protein>
<sequence length="124" mass="14127">VLYPLNEFTLPQVKEVKKDANDPGTLRSLTGRMLGALLKNPAPPDQSPDSDTDLIDRFRAGDETAFEVVVRRYQARVYQIVYRVVRDGEDAADITQETFIRVYGKLKGFRGDSSLFTWLYRIAL</sequence>
<dbReference type="GO" id="GO:0016987">
    <property type="term" value="F:sigma factor activity"/>
    <property type="evidence" value="ECO:0007669"/>
    <property type="project" value="UniProtKB-KW"/>
</dbReference>
<gene>
    <name evidence="5" type="ORF">METZ01_LOCUS294670</name>
</gene>
<dbReference type="GO" id="GO:0006352">
    <property type="term" value="P:DNA-templated transcription initiation"/>
    <property type="evidence" value="ECO:0007669"/>
    <property type="project" value="InterPro"/>
</dbReference>
<evidence type="ECO:0000313" key="5">
    <source>
        <dbReference type="EMBL" id="SVC41816.1"/>
    </source>
</evidence>
<dbReference type="InterPro" id="IPR039425">
    <property type="entry name" value="RNA_pol_sigma-70-like"/>
</dbReference>
<organism evidence="5">
    <name type="scientific">marine metagenome</name>
    <dbReference type="NCBI Taxonomy" id="408172"/>
    <lineage>
        <taxon>unclassified sequences</taxon>
        <taxon>metagenomes</taxon>
        <taxon>ecological metagenomes</taxon>
    </lineage>
</organism>
<keyword evidence="1" id="KW-0805">Transcription regulation</keyword>
<dbReference type="InterPro" id="IPR007627">
    <property type="entry name" value="RNA_pol_sigma70_r2"/>
</dbReference>
<dbReference type="EMBL" id="UINC01090140">
    <property type="protein sequence ID" value="SVC41816.1"/>
    <property type="molecule type" value="Genomic_DNA"/>
</dbReference>
<name>A0A382LYY7_9ZZZZ</name>
<dbReference type="PANTHER" id="PTHR43133">
    <property type="entry name" value="RNA POLYMERASE ECF-TYPE SIGMA FACTO"/>
    <property type="match status" value="1"/>
</dbReference>
<dbReference type="SUPFAM" id="SSF88946">
    <property type="entry name" value="Sigma2 domain of RNA polymerase sigma factors"/>
    <property type="match status" value="1"/>
</dbReference>
<keyword evidence="3" id="KW-0804">Transcription</keyword>
<dbReference type="InterPro" id="IPR013325">
    <property type="entry name" value="RNA_pol_sigma_r2"/>
</dbReference>
<evidence type="ECO:0000256" key="3">
    <source>
        <dbReference type="ARBA" id="ARBA00023163"/>
    </source>
</evidence>
<feature type="non-terminal residue" evidence="5">
    <location>
        <position position="124"/>
    </location>
</feature>
<feature type="domain" description="RNA polymerase sigma-70 region 2" evidence="4">
    <location>
        <begin position="70"/>
        <end position="123"/>
    </location>
</feature>
<evidence type="ECO:0000256" key="2">
    <source>
        <dbReference type="ARBA" id="ARBA00023082"/>
    </source>
</evidence>
<evidence type="ECO:0000256" key="1">
    <source>
        <dbReference type="ARBA" id="ARBA00023015"/>
    </source>
</evidence>
<dbReference type="InterPro" id="IPR014284">
    <property type="entry name" value="RNA_pol_sigma-70_dom"/>
</dbReference>
<accession>A0A382LYY7</accession>
<dbReference type="PANTHER" id="PTHR43133:SF51">
    <property type="entry name" value="RNA POLYMERASE SIGMA FACTOR"/>
    <property type="match status" value="1"/>
</dbReference>
<reference evidence="5" key="1">
    <citation type="submission" date="2018-05" db="EMBL/GenBank/DDBJ databases">
        <authorList>
            <person name="Lanie J.A."/>
            <person name="Ng W.-L."/>
            <person name="Kazmierczak K.M."/>
            <person name="Andrzejewski T.M."/>
            <person name="Davidsen T.M."/>
            <person name="Wayne K.J."/>
            <person name="Tettelin H."/>
            <person name="Glass J.I."/>
            <person name="Rusch D."/>
            <person name="Podicherti R."/>
            <person name="Tsui H.-C.T."/>
            <person name="Winkler M.E."/>
        </authorList>
    </citation>
    <scope>NUCLEOTIDE SEQUENCE</scope>
</reference>
<keyword evidence="2" id="KW-0731">Sigma factor</keyword>
<feature type="non-terminal residue" evidence="5">
    <location>
        <position position="1"/>
    </location>
</feature>
<dbReference type="Pfam" id="PF04542">
    <property type="entry name" value="Sigma70_r2"/>
    <property type="match status" value="1"/>
</dbReference>
<dbReference type="Gene3D" id="1.10.1740.10">
    <property type="match status" value="1"/>
</dbReference>
<evidence type="ECO:0000259" key="4">
    <source>
        <dbReference type="Pfam" id="PF04542"/>
    </source>
</evidence>
<dbReference type="NCBIfam" id="TIGR02937">
    <property type="entry name" value="sigma70-ECF"/>
    <property type="match status" value="1"/>
</dbReference>